<proteinExistence type="predicted"/>
<dbReference type="Pfam" id="PF10648">
    <property type="entry name" value="Gmad2"/>
    <property type="match status" value="1"/>
</dbReference>
<dbReference type="PROSITE" id="PS51257">
    <property type="entry name" value="PROKAR_LIPOPROTEIN"/>
    <property type="match status" value="1"/>
</dbReference>
<keyword evidence="4" id="KW-1185">Reference proteome</keyword>
<dbReference type="Proteomes" id="UP000502706">
    <property type="component" value="Chromosome"/>
</dbReference>
<reference evidence="3 4" key="1">
    <citation type="submission" date="2019-10" db="EMBL/GenBank/DDBJ databases">
        <title>Rubrobacter sp nov SCSIO 52915 isolated from a deep-sea sediment in the South China Sea.</title>
        <authorList>
            <person name="Chen R.W."/>
        </authorList>
    </citation>
    <scope>NUCLEOTIDE SEQUENCE [LARGE SCALE GENOMIC DNA]</scope>
    <source>
        <strain evidence="3 4">SCSIO 52915</strain>
    </source>
</reference>
<sequence length="302" mass="31569">MSRGVSRYFAAVPLVVLLIAGCGGEGGTRLAPQEENASAATTMSQAGDVEAEEPDRNAEGKPSSWSGPESGGGEGAANRIRDVELDYLRGYDRVRIAFGSGEGEASRIPRWSVEKPPEGGYVRLLFPGVTSTQTAGEDLAGLTTDAYYVVQASDGGLFVDVLALDAFEYRVTELTEAGQLAIDFRNAPGGLTCPAVQAENVVVTEPCEAEEAVAGEPLPIEGYSRNPKGSIVAVLLDEQGAPIARETIRAEDGNGAWGRFEATITAPPAYEGLATLRIGDENPIGTQTGAEVPVFFGVSQDG</sequence>
<dbReference type="InterPro" id="IPR018911">
    <property type="entry name" value="Gmad2_Ig-like_dom"/>
</dbReference>
<protein>
    <recommendedName>
        <fullName evidence="2">Bacterial spore germination immunoglobulin-like domain-containing protein</fullName>
    </recommendedName>
</protein>
<organism evidence="3 4">
    <name type="scientific">Rubrobacter marinus</name>
    <dbReference type="NCBI Taxonomy" id="2653852"/>
    <lineage>
        <taxon>Bacteria</taxon>
        <taxon>Bacillati</taxon>
        <taxon>Actinomycetota</taxon>
        <taxon>Rubrobacteria</taxon>
        <taxon>Rubrobacterales</taxon>
        <taxon>Rubrobacteraceae</taxon>
        <taxon>Rubrobacter</taxon>
    </lineage>
</organism>
<feature type="region of interest" description="Disordered" evidence="1">
    <location>
        <begin position="30"/>
        <end position="77"/>
    </location>
</feature>
<dbReference type="RefSeq" id="WP_166396065.1">
    <property type="nucleotide sequence ID" value="NZ_CP045121.1"/>
</dbReference>
<feature type="domain" description="Bacterial spore germination immunoglobulin-like" evidence="2">
    <location>
        <begin position="200"/>
        <end position="281"/>
    </location>
</feature>
<evidence type="ECO:0000256" key="1">
    <source>
        <dbReference type="SAM" id="MobiDB-lite"/>
    </source>
</evidence>
<name>A0A6G8PVZ9_9ACTN</name>
<evidence type="ECO:0000313" key="3">
    <source>
        <dbReference type="EMBL" id="QIN78391.1"/>
    </source>
</evidence>
<evidence type="ECO:0000313" key="4">
    <source>
        <dbReference type="Proteomes" id="UP000502706"/>
    </source>
</evidence>
<evidence type="ECO:0000259" key="2">
    <source>
        <dbReference type="Pfam" id="PF10648"/>
    </source>
</evidence>
<dbReference type="AlphaFoldDB" id="A0A6G8PVZ9"/>
<gene>
    <name evidence="3" type="ORF">GBA65_07485</name>
</gene>
<dbReference type="EMBL" id="CP045121">
    <property type="protein sequence ID" value="QIN78391.1"/>
    <property type="molecule type" value="Genomic_DNA"/>
</dbReference>
<dbReference type="KEGG" id="rmar:GBA65_07485"/>
<feature type="compositionally biased region" description="Polar residues" evidence="1">
    <location>
        <begin position="35"/>
        <end position="45"/>
    </location>
</feature>
<accession>A0A6G8PVZ9</accession>